<dbReference type="Pfam" id="PF01749">
    <property type="entry name" value="IBB"/>
    <property type="match status" value="1"/>
</dbReference>
<evidence type="ECO:0000256" key="7">
    <source>
        <dbReference type="ARBA" id="ARBA00022737"/>
    </source>
</evidence>
<dbReference type="InterPro" id="IPR036975">
    <property type="entry name" value="Importin-a_IBB_sf"/>
</dbReference>
<dbReference type="InterPro" id="IPR032413">
    <property type="entry name" value="Arm_3"/>
</dbReference>
<keyword evidence="8 11" id="KW-0653">Protein transport</keyword>
<evidence type="ECO:0000259" key="13">
    <source>
        <dbReference type="PROSITE" id="PS51214"/>
    </source>
</evidence>
<dbReference type="Gene3D" id="1.25.10.10">
    <property type="entry name" value="Leucine-rich Repeat Variant"/>
    <property type="match status" value="1"/>
</dbReference>
<dbReference type="FunFam" id="1.25.10.10:FF:000009">
    <property type="entry name" value="Importin subunit alpha"/>
    <property type="match status" value="1"/>
</dbReference>
<keyword evidence="5" id="KW-0963">Cytoplasm</keyword>
<evidence type="ECO:0000256" key="11">
    <source>
        <dbReference type="PIRNR" id="PIRNR005673"/>
    </source>
</evidence>
<dbReference type="PROSITE" id="PS50176">
    <property type="entry name" value="ARM_REPEAT"/>
    <property type="match status" value="2"/>
</dbReference>
<keyword evidence="9" id="KW-0007">Acetylation</keyword>
<feature type="repeat" description="ARM" evidence="12">
    <location>
        <begin position="157"/>
        <end position="184"/>
    </location>
</feature>
<sequence length="505" mass="56166">MADNEKLDNQRLKNFKNKGRDLETMRRQRTEVVVELRKHKRDEHLLKRRNVPHEDICEDSDVDGDFRSQNTSLETIVQNATSDNQGIQLSAVQAARKLLSSDRNPPIDDLIKSGILPILVHCLDRDDNPSLQFEAAWALTNIASGTSEQTQAVVQSNAVPLFLRLLHSPHQNVCEQAVWALGNIIGDGPQCRDYVISLGVVKPLLSFISPSIPITFLRNVTWVMVNLCRHKDPPPPMETIQEILVDTVWALSYLTDAGNEQIQMVIDSGIVPHLVPLLSHHEVKVQTAALRAVGNIVTGTDEQTQVVLNCDALSHFPSLLTHPKEKINKEAVWFLSNITAGNQQQVQAVIDAKLVSMIIHLLDKGDFGTQKEAAWAISNLTISGRKDQVAHLIEKQVIPPFCNLLTVKDAQVVQVVLDGLSNILKMADDEAETIANLIEECGGLEKIELLQNHENEDIYKLAYEIIDQYFSSDDIDEDTSLVPDAIQGGTFSFNSANVPAKGFQF</sequence>
<evidence type="ECO:0000256" key="10">
    <source>
        <dbReference type="ARBA" id="ARBA00023242"/>
    </source>
</evidence>
<dbReference type="PIRSF" id="PIRSF005673">
    <property type="entry name" value="Importin_alpha"/>
    <property type="match status" value="1"/>
</dbReference>
<evidence type="ECO:0000256" key="6">
    <source>
        <dbReference type="ARBA" id="ARBA00022553"/>
    </source>
</evidence>
<dbReference type="Pfam" id="PF00514">
    <property type="entry name" value="Arm"/>
    <property type="match status" value="7"/>
</dbReference>
<dbReference type="GO" id="GO:0005737">
    <property type="term" value="C:cytoplasm"/>
    <property type="evidence" value="ECO:0007669"/>
    <property type="project" value="UniProtKB-SubCell"/>
</dbReference>
<comment type="subcellular location">
    <subcellularLocation>
        <location evidence="2">Cytoplasm</location>
    </subcellularLocation>
    <subcellularLocation>
        <location evidence="1">Nucleus</location>
    </subcellularLocation>
</comment>
<dbReference type="PROSITE" id="PS51214">
    <property type="entry name" value="IBB"/>
    <property type="match status" value="1"/>
</dbReference>
<evidence type="ECO:0000256" key="3">
    <source>
        <dbReference type="ARBA" id="ARBA00010394"/>
    </source>
</evidence>
<evidence type="ECO:0000256" key="5">
    <source>
        <dbReference type="ARBA" id="ARBA00022490"/>
    </source>
</evidence>
<dbReference type="SMART" id="SM00185">
    <property type="entry name" value="ARM"/>
    <property type="match status" value="7"/>
</dbReference>
<dbReference type="SUPFAM" id="SSF48371">
    <property type="entry name" value="ARM repeat"/>
    <property type="match status" value="1"/>
</dbReference>
<keyword evidence="15" id="KW-1185">Reference proteome</keyword>
<keyword evidence="7" id="KW-0677">Repeat</keyword>
<reference evidence="14 15" key="1">
    <citation type="submission" date="2021-06" db="EMBL/GenBank/DDBJ databases">
        <authorList>
            <person name="Palmer J.M."/>
        </authorList>
    </citation>
    <scope>NUCLEOTIDE SEQUENCE [LARGE SCALE GENOMIC DNA]</scope>
    <source>
        <strain evidence="14 15">MEX-2019</strain>
        <tissue evidence="14">Muscle</tissue>
    </source>
</reference>
<dbReference type="Pfam" id="PF16186">
    <property type="entry name" value="Arm_3"/>
    <property type="match status" value="1"/>
</dbReference>
<dbReference type="InterPro" id="IPR016024">
    <property type="entry name" value="ARM-type_fold"/>
</dbReference>
<dbReference type="GO" id="GO:0061608">
    <property type="term" value="F:nuclear import signal receptor activity"/>
    <property type="evidence" value="ECO:0007669"/>
    <property type="project" value="InterPro"/>
</dbReference>
<name>A0AAV9SJH6_9TELE</name>
<evidence type="ECO:0000256" key="8">
    <source>
        <dbReference type="ARBA" id="ARBA00022927"/>
    </source>
</evidence>
<dbReference type="GO" id="GO:0005634">
    <property type="term" value="C:nucleus"/>
    <property type="evidence" value="ECO:0007669"/>
    <property type="project" value="UniProtKB-SubCell"/>
</dbReference>
<dbReference type="GO" id="GO:0006606">
    <property type="term" value="P:protein import into nucleus"/>
    <property type="evidence" value="ECO:0007669"/>
    <property type="project" value="InterPro"/>
</dbReference>
<dbReference type="PANTHER" id="PTHR23316">
    <property type="entry name" value="IMPORTIN ALPHA"/>
    <property type="match status" value="1"/>
</dbReference>
<feature type="domain" description="IBB" evidence="13">
    <location>
        <begin position="1"/>
        <end position="58"/>
    </location>
</feature>
<gene>
    <name evidence="14" type="primary">KPNA4</name>
    <name evidence="14" type="ORF">CRENBAI_023903</name>
</gene>
<dbReference type="InterPro" id="IPR011989">
    <property type="entry name" value="ARM-like"/>
</dbReference>
<keyword evidence="6" id="KW-0597">Phosphoprotein</keyword>
<evidence type="ECO:0000256" key="12">
    <source>
        <dbReference type="PROSITE-ProRule" id="PRU00259"/>
    </source>
</evidence>
<comment type="caution">
    <text evidence="14">The sequence shown here is derived from an EMBL/GenBank/DDBJ whole genome shotgun (WGS) entry which is preliminary data.</text>
</comment>
<dbReference type="Gene3D" id="1.20.5.690">
    <property type="entry name" value="Importin-alpha, importin-beta-binding domain"/>
    <property type="match status" value="1"/>
</dbReference>
<dbReference type="AlphaFoldDB" id="A0AAV9SJH6"/>
<dbReference type="Proteomes" id="UP001311232">
    <property type="component" value="Unassembled WGS sequence"/>
</dbReference>
<dbReference type="FunFam" id="1.20.5.690:FF:000004">
    <property type="entry name" value="Importin subunit alpha"/>
    <property type="match status" value="1"/>
</dbReference>
<evidence type="ECO:0000256" key="1">
    <source>
        <dbReference type="ARBA" id="ARBA00004123"/>
    </source>
</evidence>
<dbReference type="InterPro" id="IPR000225">
    <property type="entry name" value="Armadillo"/>
</dbReference>
<evidence type="ECO:0000313" key="14">
    <source>
        <dbReference type="EMBL" id="KAK5621638.1"/>
    </source>
</evidence>
<evidence type="ECO:0000256" key="4">
    <source>
        <dbReference type="ARBA" id="ARBA00022448"/>
    </source>
</evidence>
<feature type="repeat" description="ARM" evidence="12">
    <location>
        <begin position="114"/>
        <end position="158"/>
    </location>
</feature>
<keyword evidence="4 11" id="KW-0813">Transport</keyword>
<dbReference type="EMBL" id="JAHHUM010000297">
    <property type="protein sequence ID" value="KAK5621638.1"/>
    <property type="molecule type" value="Genomic_DNA"/>
</dbReference>
<dbReference type="InterPro" id="IPR024931">
    <property type="entry name" value="Importin_alpha"/>
</dbReference>
<dbReference type="InterPro" id="IPR002652">
    <property type="entry name" value="Importin-a_IBB"/>
</dbReference>
<evidence type="ECO:0000313" key="15">
    <source>
        <dbReference type="Proteomes" id="UP001311232"/>
    </source>
</evidence>
<keyword evidence="10" id="KW-0539">Nucleus</keyword>
<evidence type="ECO:0000256" key="2">
    <source>
        <dbReference type="ARBA" id="ARBA00004496"/>
    </source>
</evidence>
<proteinExistence type="inferred from homology"/>
<accession>A0AAV9SJH6</accession>
<organism evidence="14 15">
    <name type="scientific">Crenichthys baileyi</name>
    <name type="common">White River springfish</name>
    <dbReference type="NCBI Taxonomy" id="28760"/>
    <lineage>
        <taxon>Eukaryota</taxon>
        <taxon>Metazoa</taxon>
        <taxon>Chordata</taxon>
        <taxon>Craniata</taxon>
        <taxon>Vertebrata</taxon>
        <taxon>Euteleostomi</taxon>
        <taxon>Actinopterygii</taxon>
        <taxon>Neopterygii</taxon>
        <taxon>Teleostei</taxon>
        <taxon>Neoteleostei</taxon>
        <taxon>Acanthomorphata</taxon>
        <taxon>Ovalentaria</taxon>
        <taxon>Atherinomorphae</taxon>
        <taxon>Cyprinodontiformes</taxon>
        <taxon>Goodeidae</taxon>
        <taxon>Crenichthys</taxon>
    </lineage>
</organism>
<evidence type="ECO:0000256" key="9">
    <source>
        <dbReference type="ARBA" id="ARBA00022990"/>
    </source>
</evidence>
<protein>
    <recommendedName>
        <fullName evidence="11">Importin subunit alpha</fullName>
    </recommendedName>
</protein>
<comment type="similarity">
    <text evidence="3 11">Belongs to the importin alpha family.</text>
</comment>